<feature type="transmembrane region" description="Helical" evidence="1">
    <location>
        <begin position="118"/>
        <end position="136"/>
    </location>
</feature>
<keyword evidence="3" id="KW-1185">Reference proteome</keyword>
<organism evidence="2 3">
    <name type="scientific">Lacticaseibacillus pabuli</name>
    <dbReference type="NCBI Taxonomy" id="3025672"/>
    <lineage>
        <taxon>Bacteria</taxon>
        <taxon>Bacillati</taxon>
        <taxon>Bacillota</taxon>
        <taxon>Bacilli</taxon>
        <taxon>Lactobacillales</taxon>
        <taxon>Lactobacillaceae</taxon>
        <taxon>Lacticaseibacillus</taxon>
    </lineage>
</organism>
<keyword evidence="1" id="KW-0472">Membrane</keyword>
<reference evidence="2 3" key="1">
    <citation type="submission" date="2023-02" db="EMBL/GenBank/DDBJ databases">
        <title>Genome sequence of Lacticaseibacillus sp. KACC 23028.</title>
        <authorList>
            <person name="Kim S."/>
            <person name="Heo J."/>
            <person name="Kwon S.-W."/>
        </authorList>
    </citation>
    <scope>NUCLEOTIDE SEQUENCE [LARGE SCALE GENOMIC DNA]</scope>
    <source>
        <strain evidence="2 3">KACC 23028</strain>
    </source>
</reference>
<dbReference type="RefSeq" id="WP_274259059.1">
    <property type="nucleotide sequence ID" value="NZ_CP117884.1"/>
</dbReference>
<feature type="transmembrane region" description="Helical" evidence="1">
    <location>
        <begin position="60"/>
        <end position="82"/>
    </location>
</feature>
<dbReference type="InterPro" id="IPR008523">
    <property type="entry name" value="DUF805"/>
</dbReference>
<keyword evidence="1" id="KW-1133">Transmembrane helix</keyword>
<protein>
    <submittedName>
        <fullName evidence="2">DUF805 domain-containing protein</fullName>
    </submittedName>
</protein>
<gene>
    <name evidence="2" type="ORF">PQ472_08415</name>
</gene>
<accession>A0ABY7WP31</accession>
<evidence type="ECO:0000313" key="3">
    <source>
        <dbReference type="Proteomes" id="UP001220377"/>
    </source>
</evidence>
<dbReference type="Pfam" id="PF05656">
    <property type="entry name" value="DUF805"/>
    <property type="match status" value="1"/>
</dbReference>
<evidence type="ECO:0000256" key="1">
    <source>
        <dbReference type="SAM" id="Phobius"/>
    </source>
</evidence>
<proteinExistence type="predicted"/>
<feature type="transmembrane region" description="Helical" evidence="1">
    <location>
        <begin position="94"/>
        <end position="112"/>
    </location>
</feature>
<evidence type="ECO:0000313" key="2">
    <source>
        <dbReference type="EMBL" id="WDF81945.1"/>
    </source>
</evidence>
<dbReference type="EMBL" id="CP117884">
    <property type="protein sequence ID" value="WDF81945.1"/>
    <property type="molecule type" value="Genomic_DNA"/>
</dbReference>
<sequence length="140" mass="15337">MIRVMGPFEALRRLMQRYVDFDGRSPRSAYWWAMSVLAIVAGGFAWLLRVRATVVSPAALFADGLLFGAVFLIGAILAVPYASLHVRRYRDAGVSPWLLLVTVVLPGVLLYSDLGNNLLIWGAVALLVINFGIAALPSRH</sequence>
<feature type="transmembrane region" description="Helical" evidence="1">
    <location>
        <begin position="29"/>
        <end position="48"/>
    </location>
</feature>
<keyword evidence="1" id="KW-0812">Transmembrane</keyword>
<dbReference type="Proteomes" id="UP001220377">
    <property type="component" value="Chromosome"/>
</dbReference>
<name>A0ABY7WP31_9LACO</name>